<dbReference type="PANTHER" id="PTHR33048">
    <property type="entry name" value="PTH11-LIKE INTEGRAL MEMBRANE PROTEIN (AFU_ORTHOLOGUE AFUA_5G11245)"/>
    <property type="match status" value="1"/>
</dbReference>
<comment type="similarity">
    <text evidence="5">Belongs to the SAT4 family.</text>
</comment>
<keyword evidence="3 7" id="KW-1133">Transmembrane helix</keyword>
<evidence type="ECO:0000256" key="5">
    <source>
        <dbReference type="ARBA" id="ARBA00038359"/>
    </source>
</evidence>
<evidence type="ECO:0000256" key="4">
    <source>
        <dbReference type="ARBA" id="ARBA00023136"/>
    </source>
</evidence>
<dbReference type="Pfam" id="PF20684">
    <property type="entry name" value="Fung_rhodopsin"/>
    <property type="match status" value="1"/>
</dbReference>
<dbReference type="Proteomes" id="UP001175261">
    <property type="component" value="Unassembled WGS sequence"/>
</dbReference>
<feature type="region of interest" description="Disordered" evidence="6">
    <location>
        <begin position="346"/>
        <end position="366"/>
    </location>
</feature>
<evidence type="ECO:0000256" key="1">
    <source>
        <dbReference type="ARBA" id="ARBA00004141"/>
    </source>
</evidence>
<evidence type="ECO:0000256" key="3">
    <source>
        <dbReference type="ARBA" id="ARBA00022989"/>
    </source>
</evidence>
<evidence type="ECO:0000313" key="9">
    <source>
        <dbReference type="EMBL" id="KAK0392244.1"/>
    </source>
</evidence>
<feature type="compositionally biased region" description="Basic and acidic residues" evidence="6">
    <location>
        <begin position="353"/>
        <end position="366"/>
    </location>
</feature>
<feature type="transmembrane region" description="Helical" evidence="7">
    <location>
        <begin position="169"/>
        <end position="191"/>
    </location>
</feature>
<dbReference type="AlphaFoldDB" id="A0AA39GTI0"/>
<feature type="compositionally biased region" description="Low complexity" evidence="6">
    <location>
        <begin position="281"/>
        <end position="290"/>
    </location>
</feature>
<keyword evidence="2 7" id="KW-0812">Transmembrane</keyword>
<dbReference type="InterPro" id="IPR052337">
    <property type="entry name" value="SAT4-like"/>
</dbReference>
<comment type="caution">
    <text evidence="9">The sequence shown here is derived from an EMBL/GenBank/DDBJ whole genome shotgun (WGS) entry which is preliminary data.</text>
</comment>
<feature type="domain" description="Rhodopsin" evidence="8">
    <location>
        <begin position="25"/>
        <end position="262"/>
    </location>
</feature>
<dbReference type="EMBL" id="JAPDFR010000001">
    <property type="protein sequence ID" value="KAK0392244.1"/>
    <property type="molecule type" value="Genomic_DNA"/>
</dbReference>
<accession>A0AA39GTI0</accession>
<sequence>MAPGPHGVMAAAWTLLAGAGIFVGLRFYCKSFRGAKFSLDDWVLFASWFATMINCVFVTVNVNLPPPPPNGPPEAIASALRNIALYSSVSVTFAICAQSWSKVSFGLTLIPLCQGWMRRFVWTAIILINVFFGLGGLFQWIPCKPLRKAWEPTVPGTCWPANFNANWGIFVSAFSGGMDLCFAFIPWKIILGLQMNKREKLGIAFAMSLGIIAAVAAFIKCYYLNDLRLGRTPSPMLAIFGVAEPALTIIAASVPFLRVLIKHVASTHDYYLSDYGADNTNRSGGNNNNSKFSQRRTMVSASRKPRVSEPDAGDTGSDKSILDHPAAMGGAGQSGVLRTKVFEVSYETQQGGGDHDAAAQQRHDKP</sequence>
<reference evidence="9" key="1">
    <citation type="submission" date="2022-10" db="EMBL/GenBank/DDBJ databases">
        <title>Determination and structural analysis of whole genome sequence of Sarocladium strictum F4-1.</title>
        <authorList>
            <person name="Hu L."/>
            <person name="Jiang Y."/>
        </authorList>
    </citation>
    <scope>NUCLEOTIDE SEQUENCE</scope>
    <source>
        <strain evidence="9">F4-1</strain>
    </source>
</reference>
<comment type="subcellular location">
    <subcellularLocation>
        <location evidence="1">Membrane</location>
        <topology evidence="1">Multi-pass membrane protein</topology>
    </subcellularLocation>
</comment>
<feature type="transmembrane region" description="Helical" evidence="7">
    <location>
        <begin position="6"/>
        <end position="29"/>
    </location>
</feature>
<evidence type="ECO:0000256" key="2">
    <source>
        <dbReference type="ARBA" id="ARBA00022692"/>
    </source>
</evidence>
<evidence type="ECO:0000256" key="7">
    <source>
        <dbReference type="SAM" id="Phobius"/>
    </source>
</evidence>
<dbReference type="InterPro" id="IPR049326">
    <property type="entry name" value="Rhodopsin_dom_fungi"/>
</dbReference>
<feature type="transmembrane region" description="Helical" evidence="7">
    <location>
        <begin position="237"/>
        <end position="261"/>
    </location>
</feature>
<protein>
    <recommendedName>
        <fullName evidence="8">Rhodopsin domain-containing protein</fullName>
    </recommendedName>
</protein>
<evidence type="ECO:0000256" key="6">
    <source>
        <dbReference type="SAM" id="MobiDB-lite"/>
    </source>
</evidence>
<keyword evidence="4 7" id="KW-0472">Membrane</keyword>
<dbReference type="GO" id="GO:0016020">
    <property type="term" value="C:membrane"/>
    <property type="evidence" value="ECO:0007669"/>
    <property type="project" value="UniProtKB-SubCell"/>
</dbReference>
<gene>
    <name evidence="9" type="ORF">NLU13_1741</name>
</gene>
<feature type="transmembrane region" description="Helical" evidence="7">
    <location>
        <begin position="120"/>
        <end position="141"/>
    </location>
</feature>
<organism evidence="9 10">
    <name type="scientific">Sarocladium strictum</name>
    <name type="common">Black bundle disease fungus</name>
    <name type="synonym">Acremonium strictum</name>
    <dbReference type="NCBI Taxonomy" id="5046"/>
    <lineage>
        <taxon>Eukaryota</taxon>
        <taxon>Fungi</taxon>
        <taxon>Dikarya</taxon>
        <taxon>Ascomycota</taxon>
        <taxon>Pezizomycotina</taxon>
        <taxon>Sordariomycetes</taxon>
        <taxon>Hypocreomycetidae</taxon>
        <taxon>Hypocreales</taxon>
        <taxon>Sarocladiaceae</taxon>
        <taxon>Sarocladium</taxon>
    </lineage>
</organism>
<evidence type="ECO:0000259" key="8">
    <source>
        <dbReference type="Pfam" id="PF20684"/>
    </source>
</evidence>
<name>A0AA39GTI0_SARSR</name>
<evidence type="ECO:0000313" key="10">
    <source>
        <dbReference type="Proteomes" id="UP001175261"/>
    </source>
</evidence>
<dbReference type="PANTHER" id="PTHR33048:SF42">
    <property type="entry name" value="INTEGRAL MEMBRANE PROTEIN"/>
    <property type="match status" value="1"/>
</dbReference>
<feature type="transmembrane region" description="Helical" evidence="7">
    <location>
        <begin position="203"/>
        <end position="225"/>
    </location>
</feature>
<feature type="region of interest" description="Disordered" evidence="6">
    <location>
        <begin position="281"/>
        <end position="334"/>
    </location>
</feature>
<keyword evidence="10" id="KW-1185">Reference proteome</keyword>
<feature type="compositionally biased region" description="Polar residues" evidence="6">
    <location>
        <begin position="291"/>
        <end position="300"/>
    </location>
</feature>
<feature type="transmembrane region" description="Helical" evidence="7">
    <location>
        <begin position="41"/>
        <end position="63"/>
    </location>
</feature>
<proteinExistence type="inferred from homology"/>